<dbReference type="AlphaFoldDB" id="A0A432WLM2"/>
<dbReference type="PRINTS" id="PR00260">
    <property type="entry name" value="CHEMTRNSDUCR"/>
</dbReference>
<keyword evidence="9" id="KW-1185">Reference proteome</keyword>
<keyword evidence="5" id="KW-0472">Membrane</keyword>
<evidence type="ECO:0000259" key="7">
    <source>
        <dbReference type="PROSITE" id="PS50885"/>
    </source>
</evidence>
<feature type="transmembrane region" description="Helical" evidence="5">
    <location>
        <begin position="350"/>
        <end position="372"/>
    </location>
</feature>
<dbReference type="PANTHER" id="PTHR32089:SF112">
    <property type="entry name" value="LYSOZYME-LIKE PROTEIN-RELATED"/>
    <property type="match status" value="1"/>
</dbReference>
<dbReference type="GO" id="GO:0006935">
    <property type="term" value="P:chemotaxis"/>
    <property type="evidence" value="ECO:0007669"/>
    <property type="project" value="InterPro"/>
</dbReference>
<dbReference type="GO" id="GO:0016020">
    <property type="term" value="C:membrane"/>
    <property type="evidence" value="ECO:0007669"/>
    <property type="project" value="UniProtKB-SubCell"/>
</dbReference>
<proteinExistence type="inferred from homology"/>
<dbReference type="PROSITE" id="PS50885">
    <property type="entry name" value="HAMP"/>
    <property type="match status" value="1"/>
</dbReference>
<dbReference type="SUPFAM" id="SSF58104">
    <property type="entry name" value="Methyl-accepting chemotaxis protein (MCP) signaling domain"/>
    <property type="match status" value="1"/>
</dbReference>
<evidence type="ECO:0000313" key="9">
    <source>
        <dbReference type="Proteomes" id="UP000287823"/>
    </source>
</evidence>
<organism evidence="8 9">
    <name type="scientific">Aliidiomarina soli</name>
    <dbReference type="NCBI Taxonomy" id="1928574"/>
    <lineage>
        <taxon>Bacteria</taxon>
        <taxon>Pseudomonadati</taxon>
        <taxon>Pseudomonadota</taxon>
        <taxon>Gammaproteobacteria</taxon>
        <taxon>Alteromonadales</taxon>
        <taxon>Idiomarinaceae</taxon>
        <taxon>Aliidiomarina</taxon>
    </lineage>
</organism>
<dbReference type="RefSeq" id="WP_126797766.1">
    <property type="nucleotide sequence ID" value="NZ_PIPO01000001.1"/>
</dbReference>
<dbReference type="InterPro" id="IPR004089">
    <property type="entry name" value="MCPsignal_dom"/>
</dbReference>
<dbReference type="SMART" id="SM00304">
    <property type="entry name" value="HAMP"/>
    <property type="match status" value="1"/>
</dbReference>
<name>A0A432WLM2_9GAMM</name>
<accession>A0A432WLM2</accession>
<dbReference type="GO" id="GO:0007165">
    <property type="term" value="P:signal transduction"/>
    <property type="evidence" value="ECO:0007669"/>
    <property type="project" value="UniProtKB-KW"/>
</dbReference>
<dbReference type="InterPro" id="IPR003660">
    <property type="entry name" value="HAMP_dom"/>
</dbReference>
<feature type="domain" description="HAMP" evidence="7">
    <location>
        <begin position="373"/>
        <end position="427"/>
    </location>
</feature>
<reference evidence="8 9" key="1">
    <citation type="journal article" date="2011" name="Front. Microbiol.">
        <title>Genomic signatures of strain selection and enhancement in Bacillus atrophaeus var. globigii, a historical biowarfare simulant.</title>
        <authorList>
            <person name="Gibbons H.S."/>
            <person name="Broomall S.M."/>
            <person name="McNew L.A."/>
            <person name="Daligault H."/>
            <person name="Chapman C."/>
            <person name="Bruce D."/>
            <person name="Karavis M."/>
            <person name="Krepps M."/>
            <person name="McGregor P.A."/>
            <person name="Hong C."/>
            <person name="Park K.H."/>
            <person name="Akmal A."/>
            <person name="Feldman A."/>
            <person name="Lin J.S."/>
            <person name="Chang W.E."/>
            <person name="Higgs B.W."/>
            <person name="Demirev P."/>
            <person name="Lindquist J."/>
            <person name="Liem A."/>
            <person name="Fochler E."/>
            <person name="Read T.D."/>
            <person name="Tapia R."/>
            <person name="Johnson S."/>
            <person name="Bishop-Lilly K.A."/>
            <person name="Detter C."/>
            <person name="Han C."/>
            <person name="Sozhamannan S."/>
            <person name="Rosenzweig C.N."/>
            <person name="Skowronski E.W."/>
        </authorList>
    </citation>
    <scope>NUCLEOTIDE SEQUENCE [LARGE SCALE GENOMIC DNA]</scope>
    <source>
        <strain evidence="8 9">Y4G10-17</strain>
    </source>
</reference>
<evidence type="ECO:0000313" key="8">
    <source>
        <dbReference type="EMBL" id="RUO34716.1"/>
    </source>
</evidence>
<dbReference type="Proteomes" id="UP000287823">
    <property type="component" value="Unassembled WGS sequence"/>
</dbReference>
<evidence type="ECO:0000259" key="6">
    <source>
        <dbReference type="PROSITE" id="PS50111"/>
    </source>
</evidence>
<dbReference type="EMBL" id="PIPO01000001">
    <property type="protein sequence ID" value="RUO34716.1"/>
    <property type="molecule type" value="Genomic_DNA"/>
</dbReference>
<dbReference type="Pfam" id="PF00672">
    <property type="entry name" value="HAMP"/>
    <property type="match status" value="1"/>
</dbReference>
<keyword evidence="5" id="KW-1133">Transmembrane helix</keyword>
<evidence type="ECO:0000256" key="4">
    <source>
        <dbReference type="PROSITE-ProRule" id="PRU00284"/>
    </source>
</evidence>
<dbReference type="CDD" id="cd11386">
    <property type="entry name" value="MCP_signal"/>
    <property type="match status" value="1"/>
</dbReference>
<dbReference type="CDD" id="cd06225">
    <property type="entry name" value="HAMP"/>
    <property type="match status" value="1"/>
</dbReference>
<keyword evidence="2 4" id="KW-0807">Transducer</keyword>
<evidence type="ECO:0000256" key="1">
    <source>
        <dbReference type="ARBA" id="ARBA00004370"/>
    </source>
</evidence>
<dbReference type="InterPro" id="IPR004090">
    <property type="entry name" value="Chemotax_Me-accpt_rcpt"/>
</dbReference>
<dbReference type="FunFam" id="1.10.287.950:FF:000001">
    <property type="entry name" value="Methyl-accepting chemotaxis sensory transducer"/>
    <property type="match status" value="1"/>
</dbReference>
<dbReference type="CDD" id="cd12913">
    <property type="entry name" value="PDC1_MCP_like"/>
    <property type="match status" value="1"/>
</dbReference>
<comment type="subcellular location">
    <subcellularLocation>
        <location evidence="1">Membrane</location>
    </subcellularLocation>
</comment>
<dbReference type="PROSITE" id="PS50111">
    <property type="entry name" value="CHEMOTAXIS_TRANSDUC_2"/>
    <property type="match status" value="1"/>
</dbReference>
<evidence type="ECO:0000256" key="5">
    <source>
        <dbReference type="SAM" id="Phobius"/>
    </source>
</evidence>
<protein>
    <submittedName>
        <fullName evidence="8">Methyl-accepting chemotaxis protein</fullName>
    </submittedName>
</protein>
<evidence type="ECO:0000256" key="2">
    <source>
        <dbReference type="ARBA" id="ARBA00023224"/>
    </source>
</evidence>
<dbReference type="PANTHER" id="PTHR32089">
    <property type="entry name" value="METHYL-ACCEPTING CHEMOTAXIS PROTEIN MCPB"/>
    <property type="match status" value="1"/>
</dbReference>
<dbReference type="GO" id="GO:0004888">
    <property type="term" value="F:transmembrane signaling receptor activity"/>
    <property type="evidence" value="ECO:0007669"/>
    <property type="project" value="InterPro"/>
</dbReference>
<keyword evidence="5" id="KW-0812">Transmembrane</keyword>
<sequence>MAKYSLRQKLIVGSALSLTLSMLIMTWFSWSSMSRNGQQAVSDISQPFESLIFESMQENAALISLDTQLLIERGFDIARSLSSMAASTAHDVSDQTLSRQELRTLLGATLRANPHLSSVYSHFEPNGYDALDAEYEQTDALHSSLEGSLELYWVREQGQINFHRMEDPSEKYSEALDENQIRESEWYLCSRESRRPCLIEPYLYEVSEGYEELLTSLVYPIVVNNQFRGVTGVDINLPVLQERLSERSEQFFDGRGQMHLLSASNILVASSEYARQLGQHAGEVNADLARLTNGNRSIEVIGDQIVLTYPIEIRSVGTSWTLVMTVPQSVAMAPRDNLAQTLEDSSQATGMMMIVIALLLVAVFVAITVVFVRSSTNPLVRLRDLMQELATSEGDLTRQLESSNHKELNELAEGFNAFTGKLREMVRTLKRVADSLGKDSQQMLAASADASSSTQVQSEQVQQVATAVTEMSAAASEVANLAESTARGAEESADSLSIANGMVLKAVEEFREVSTRIGDVAQQIEAVAESTQRISTITQTIDAISEQTNLLALNAAIEAARAGDQGRGFAVVADEVRALAQRTSQSTEEINELIVTLQKQVQGAVGQMNDSASRVSETLKQAEEASGQLGVVTTTVNSIKDNAFQVASAAEEQNQVTEEITRNINAISDATLELEQLAVKTTGISEALDRATQTMSKELGGLKCD</sequence>
<feature type="domain" description="Methyl-accepting transducer" evidence="6">
    <location>
        <begin position="432"/>
        <end position="668"/>
    </location>
</feature>
<dbReference type="Pfam" id="PF00015">
    <property type="entry name" value="MCPsignal"/>
    <property type="match status" value="1"/>
</dbReference>
<comment type="similarity">
    <text evidence="3">Belongs to the methyl-accepting chemotaxis (MCP) protein family.</text>
</comment>
<feature type="transmembrane region" description="Helical" evidence="5">
    <location>
        <begin position="12"/>
        <end position="30"/>
    </location>
</feature>
<dbReference type="SMART" id="SM00283">
    <property type="entry name" value="MA"/>
    <property type="match status" value="1"/>
</dbReference>
<dbReference type="Gene3D" id="1.10.287.950">
    <property type="entry name" value="Methyl-accepting chemotaxis protein"/>
    <property type="match status" value="1"/>
</dbReference>
<comment type="caution">
    <text evidence="8">The sequence shown here is derived from an EMBL/GenBank/DDBJ whole genome shotgun (WGS) entry which is preliminary data.</text>
</comment>
<dbReference type="Gene3D" id="3.30.450.20">
    <property type="entry name" value="PAS domain"/>
    <property type="match status" value="1"/>
</dbReference>
<gene>
    <name evidence="8" type="ORF">CWE14_01560</name>
</gene>
<evidence type="ECO:0000256" key="3">
    <source>
        <dbReference type="ARBA" id="ARBA00029447"/>
    </source>
</evidence>